<comment type="caution">
    <text evidence="2">The sequence shown here is derived from an EMBL/GenBank/DDBJ whole genome shotgun (WGS) entry which is preliminary data.</text>
</comment>
<dbReference type="Proteomes" id="UP001064489">
    <property type="component" value="Chromosome 4"/>
</dbReference>
<sequence>MDKRYGDMKGGMRERRRRRIRWRRNSEDVYKAIESQVRKKSDPMMDKSEDFNEEPISEDELVAISFDDESFIANHVFEKGKRTRCG</sequence>
<name>A0AAD5J0Y5_ACENE</name>
<reference evidence="2" key="2">
    <citation type="submission" date="2023-02" db="EMBL/GenBank/DDBJ databases">
        <authorList>
            <person name="Swenson N.G."/>
            <person name="Wegrzyn J.L."/>
            <person name="Mcevoy S.L."/>
        </authorList>
    </citation>
    <scope>NUCLEOTIDE SEQUENCE</scope>
    <source>
        <strain evidence="2">91603</strain>
        <tissue evidence="2">Leaf</tissue>
    </source>
</reference>
<evidence type="ECO:0000313" key="3">
    <source>
        <dbReference type="Proteomes" id="UP001064489"/>
    </source>
</evidence>
<feature type="compositionally biased region" description="Basic and acidic residues" evidence="1">
    <location>
        <begin position="35"/>
        <end position="50"/>
    </location>
</feature>
<organism evidence="2 3">
    <name type="scientific">Acer negundo</name>
    <name type="common">Box elder</name>
    <dbReference type="NCBI Taxonomy" id="4023"/>
    <lineage>
        <taxon>Eukaryota</taxon>
        <taxon>Viridiplantae</taxon>
        <taxon>Streptophyta</taxon>
        <taxon>Embryophyta</taxon>
        <taxon>Tracheophyta</taxon>
        <taxon>Spermatophyta</taxon>
        <taxon>Magnoliopsida</taxon>
        <taxon>eudicotyledons</taxon>
        <taxon>Gunneridae</taxon>
        <taxon>Pentapetalae</taxon>
        <taxon>rosids</taxon>
        <taxon>malvids</taxon>
        <taxon>Sapindales</taxon>
        <taxon>Sapindaceae</taxon>
        <taxon>Hippocastanoideae</taxon>
        <taxon>Acereae</taxon>
        <taxon>Acer</taxon>
    </lineage>
</organism>
<keyword evidence="3" id="KW-1185">Reference proteome</keyword>
<dbReference type="AlphaFoldDB" id="A0AAD5J0Y5"/>
<gene>
    <name evidence="2" type="ORF">LWI28_024351</name>
</gene>
<proteinExistence type="predicted"/>
<accession>A0AAD5J0Y5</accession>
<evidence type="ECO:0000256" key="1">
    <source>
        <dbReference type="SAM" id="MobiDB-lite"/>
    </source>
</evidence>
<protein>
    <submittedName>
        <fullName evidence="2">Uncharacterized protein</fullName>
    </submittedName>
</protein>
<reference evidence="2" key="1">
    <citation type="journal article" date="2022" name="Plant J.">
        <title>Strategies of tolerance reflected in two North American maple genomes.</title>
        <authorList>
            <person name="McEvoy S.L."/>
            <person name="Sezen U.U."/>
            <person name="Trouern-Trend A."/>
            <person name="McMahon S.M."/>
            <person name="Schaberg P.G."/>
            <person name="Yang J."/>
            <person name="Wegrzyn J.L."/>
            <person name="Swenson N.G."/>
        </authorList>
    </citation>
    <scope>NUCLEOTIDE SEQUENCE</scope>
    <source>
        <strain evidence="2">91603</strain>
    </source>
</reference>
<feature type="region of interest" description="Disordered" evidence="1">
    <location>
        <begin position="35"/>
        <end position="54"/>
    </location>
</feature>
<dbReference type="EMBL" id="JAJSOW010000101">
    <property type="protein sequence ID" value="KAI9182340.1"/>
    <property type="molecule type" value="Genomic_DNA"/>
</dbReference>
<evidence type="ECO:0000313" key="2">
    <source>
        <dbReference type="EMBL" id="KAI9182340.1"/>
    </source>
</evidence>